<protein>
    <submittedName>
        <fullName evidence="1">Uncharacterized protein</fullName>
    </submittedName>
</protein>
<accession>A0A5J9UUK5</accession>
<proteinExistence type="predicted"/>
<name>A0A5J9UUK5_9POAL</name>
<gene>
    <name evidence="1" type="ORF">EJB05_29832</name>
</gene>
<dbReference type="EMBL" id="RWGY01000013">
    <property type="protein sequence ID" value="TVU27235.1"/>
    <property type="molecule type" value="Genomic_DNA"/>
</dbReference>
<sequence>MICCASAVPDDLQWIRIKKAQTNHSDMQAAVDHREWQFGKGQMNDLSSYELLMIRSPFEPAVHKMEVLHYLSKIWKV</sequence>
<dbReference type="Proteomes" id="UP000324897">
    <property type="component" value="Chromosome 2"/>
</dbReference>
<dbReference type="Gramene" id="TVU27235">
    <property type="protein sequence ID" value="TVU27235"/>
    <property type="gene ID" value="EJB05_29832"/>
</dbReference>
<dbReference type="AlphaFoldDB" id="A0A5J9UUK5"/>
<evidence type="ECO:0000313" key="2">
    <source>
        <dbReference type="Proteomes" id="UP000324897"/>
    </source>
</evidence>
<organism evidence="1 2">
    <name type="scientific">Eragrostis curvula</name>
    <name type="common">weeping love grass</name>
    <dbReference type="NCBI Taxonomy" id="38414"/>
    <lineage>
        <taxon>Eukaryota</taxon>
        <taxon>Viridiplantae</taxon>
        <taxon>Streptophyta</taxon>
        <taxon>Embryophyta</taxon>
        <taxon>Tracheophyta</taxon>
        <taxon>Spermatophyta</taxon>
        <taxon>Magnoliopsida</taxon>
        <taxon>Liliopsida</taxon>
        <taxon>Poales</taxon>
        <taxon>Poaceae</taxon>
        <taxon>PACMAD clade</taxon>
        <taxon>Chloridoideae</taxon>
        <taxon>Eragrostideae</taxon>
        <taxon>Eragrostidinae</taxon>
        <taxon>Eragrostis</taxon>
    </lineage>
</organism>
<evidence type="ECO:0000313" key="1">
    <source>
        <dbReference type="EMBL" id="TVU27235.1"/>
    </source>
</evidence>
<reference evidence="1 2" key="1">
    <citation type="journal article" date="2019" name="Sci. Rep.">
        <title>A high-quality genome of Eragrostis curvula grass provides insights into Poaceae evolution and supports new strategies to enhance forage quality.</title>
        <authorList>
            <person name="Carballo J."/>
            <person name="Santos B.A.C.M."/>
            <person name="Zappacosta D."/>
            <person name="Garbus I."/>
            <person name="Selva J.P."/>
            <person name="Gallo C.A."/>
            <person name="Diaz A."/>
            <person name="Albertini E."/>
            <person name="Caccamo M."/>
            <person name="Echenique V."/>
        </authorList>
    </citation>
    <scope>NUCLEOTIDE SEQUENCE [LARGE SCALE GENOMIC DNA]</scope>
    <source>
        <strain evidence="2">cv. Victoria</strain>
        <tissue evidence="1">Leaf</tissue>
    </source>
</reference>
<keyword evidence="2" id="KW-1185">Reference proteome</keyword>
<feature type="non-terminal residue" evidence="1">
    <location>
        <position position="1"/>
    </location>
</feature>
<comment type="caution">
    <text evidence="1">The sequence shown here is derived from an EMBL/GenBank/DDBJ whole genome shotgun (WGS) entry which is preliminary data.</text>
</comment>